<dbReference type="AlphaFoldDB" id="A0AAJ6ZV88"/>
<dbReference type="GeneID" id="106126655"/>
<sequence length="104" mass="11425">MPALPRPLQLHFPQYAPEDRSGQAARLHLDEAPPSTLAPPTTDAGKRDGLLQGAKSARGVEEETEQAYKRRGPANGLQRKNVEEELKLPPISQTDKQRVSPHGK</sequence>
<protein>
    <submittedName>
        <fullName evidence="2">Uncharacterized protein LOC106126655</fullName>
    </submittedName>
</protein>
<name>A0AAJ6ZV88_PAPXU</name>
<dbReference type="Proteomes" id="UP000694872">
    <property type="component" value="Unplaced"/>
</dbReference>
<dbReference type="RefSeq" id="XP_013179859.1">
    <property type="nucleotide sequence ID" value="XM_013324405.1"/>
</dbReference>
<evidence type="ECO:0000313" key="2">
    <source>
        <dbReference type="RefSeq" id="XP_013179859.1"/>
    </source>
</evidence>
<gene>
    <name evidence="2" type="primary">LOC106126655</name>
</gene>
<accession>A0AAJ6ZV88</accession>
<feature type="region of interest" description="Disordered" evidence="1">
    <location>
        <begin position="1"/>
        <end position="104"/>
    </location>
</feature>
<dbReference type="KEGG" id="pxu:106126655"/>
<proteinExistence type="predicted"/>
<feature type="compositionally biased region" description="Basic and acidic residues" evidence="1">
    <location>
        <begin position="17"/>
        <end position="31"/>
    </location>
</feature>
<evidence type="ECO:0000256" key="1">
    <source>
        <dbReference type="SAM" id="MobiDB-lite"/>
    </source>
</evidence>
<organism evidence="2">
    <name type="scientific">Papilio xuthus</name>
    <name type="common">Asian swallowtail butterfly</name>
    <dbReference type="NCBI Taxonomy" id="66420"/>
    <lineage>
        <taxon>Eukaryota</taxon>
        <taxon>Metazoa</taxon>
        <taxon>Ecdysozoa</taxon>
        <taxon>Arthropoda</taxon>
        <taxon>Hexapoda</taxon>
        <taxon>Insecta</taxon>
        <taxon>Pterygota</taxon>
        <taxon>Neoptera</taxon>
        <taxon>Endopterygota</taxon>
        <taxon>Lepidoptera</taxon>
        <taxon>Glossata</taxon>
        <taxon>Ditrysia</taxon>
        <taxon>Papilionoidea</taxon>
        <taxon>Papilionidae</taxon>
        <taxon>Papilioninae</taxon>
        <taxon>Papilio</taxon>
    </lineage>
</organism>
<reference evidence="2" key="1">
    <citation type="submission" date="2025-08" db="UniProtKB">
        <authorList>
            <consortium name="RefSeq"/>
        </authorList>
    </citation>
    <scope>IDENTIFICATION</scope>
</reference>